<organism evidence="1 2">
    <name type="scientific">Bacillus mojavensis</name>
    <dbReference type="NCBI Taxonomy" id="72360"/>
    <lineage>
        <taxon>Bacteria</taxon>
        <taxon>Bacillati</taxon>
        <taxon>Bacillota</taxon>
        <taxon>Bacilli</taxon>
        <taxon>Bacillales</taxon>
        <taxon>Bacillaceae</taxon>
        <taxon>Bacillus</taxon>
    </lineage>
</organism>
<proteinExistence type="predicted"/>
<sequence>MIELTMKADSDSFKNNLYDLLQEVAASIIEDNRKEQELPYMISKAQLAKYIFNVSSQTLDAHVIYREDFPKFKVGERILFPRDMVLEWIRKNIEVVESKIREVKGGPK</sequence>
<dbReference type="EMBL" id="JALAQA010000005">
    <property type="protein sequence ID" value="MCY8509762.1"/>
    <property type="molecule type" value="Genomic_DNA"/>
</dbReference>
<protein>
    <submittedName>
        <fullName evidence="1">Helix-turn-helix domain-containing protein</fullName>
    </submittedName>
</protein>
<evidence type="ECO:0000313" key="1">
    <source>
        <dbReference type="EMBL" id="MCY8509762.1"/>
    </source>
</evidence>
<dbReference type="RefSeq" id="WP_227057481.1">
    <property type="nucleotide sequence ID" value="NZ_JALAQA010000005.1"/>
</dbReference>
<dbReference type="Proteomes" id="UP001075387">
    <property type="component" value="Unassembled WGS sequence"/>
</dbReference>
<dbReference type="AlphaFoldDB" id="A0AAP3CQY3"/>
<evidence type="ECO:0000313" key="2">
    <source>
        <dbReference type="Proteomes" id="UP001075387"/>
    </source>
</evidence>
<name>A0AAP3CQY3_BACMO</name>
<accession>A0AAP3CQY3</accession>
<comment type="caution">
    <text evidence="1">The sequence shown here is derived from an EMBL/GenBank/DDBJ whole genome shotgun (WGS) entry which is preliminary data.</text>
</comment>
<reference evidence="1" key="1">
    <citation type="submission" date="2022-02" db="EMBL/GenBank/DDBJ databases">
        <title>Crop Bioprotection Bacillus Genome Sequencing.</title>
        <authorList>
            <person name="Dunlap C."/>
        </authorList>
    </citation>
    <scope>NUCLEOTIDE SEQUENCE</scope>
    <source>
        <strain evidence="1">CK3O2B-54A</strain>
    </source>
</reference>
<gene>
    <name evidence="1" type="ORF">MOD07_09405</name>
</gene>